<evidence type="ECO:0000256" key="2">
    <source>
        <dbReference type="SAM" id="Phobius"/>
    </source>
</evidence>
<sequence>MDLLVDRIENPGQRRKTSLKFPQETPNVGRQPGGSQPFEEGSRRKPDVVTGISKNAMDRQQPDGEVRRVSVPVISVNDKPVNRGTRATEKRAGSVAGNFAQPNRRPSHHMTPRTGANGDYTTASAGMFSDCMFGETGHKPTPSVLSKRSNRSESTSSSSASSSSSIHTHGGHKSDYKTEQSKRMPTVATEVASQAPSSLQVEAALNRYSFHNRNPNPNPKLHKGKQGSFSTPTSNDGKRLVNQFLRSMDVAPNASGFHFGKPDKITEFSANEQSLSANTTDFDLPTNGSLQNLLYRDLDSLRRNKNKQQQVPRSPYGQGQAPSSSETSSQFALYNQGTPGSSSNSFDTPTHSTSVNESEKSVAMKRNGSLSNGVFLNYNEVDYYRRHIGSELHKFEEILKHNLKTVIMKNEHDMEKNLSNFDLLTAELSRLKNRASALHDQIANNDLVKLRKDFEKNDKDSFLEVLTTSTNSNAEKLEELEKRINICKQKLFQQRDTLRKLEGLLTLEDSLLDSKKTSNVAYRYRYIVIDIGVMAALIGFSLLVKWLFWNHY</sequence>
<feature type="region of interest" description="Disordered" evidence="1">
    <location>
        <begin position="209"/>
        <end position="237"/>
    </location>
</feature>
<feature type="region of interest" description="Disordered" evidence="1">
    <location>
        <begin position="1"/>
        <end position="121"/>
    </location>
</feature>
<feature type="region of interest" description="Disordered" evidence="1">
    <location>
        <begin position="139"/>
        <end position="197"/>
    </location>
</feature>
<feature type="compositionally biased region" description="Low complexity" evidence="1">
    <location>
        <begin position="152"/>
        <end position="165"/>
    </location>
</feature>
<feature type="compositionally biased region" description="Polar residues" evidence="1">
    <location>
        <begin position="320"/>
        <end position="356"/>
    </location>
</feature>
<feature type="region of interest" description="Disordered" evidence="1">
    <location>
        <begin position="304"/>
        <end position="364"/>
    </location>
</feature>
<dbReference type="InterPro" id="IPR025752">
    <property type="entry name" value="HPH_family"/>
</dbReference>
<keyword evidence="2" id="KW-0812">Transmembrane</keyword>
<dbReference type="Proteomes" id="UP000509704">
    <property type="component" value="Chromosome 5"/>
</dbReference>
<gene>
    <name evidence="3" type="ORF">HG535_0E02740</name>
</gene>
<dbReference type="RefSeq" id="XP_037144917.1">
    <property type="nucleotide sequence ID" value="XM_037289022.1"/>
</dbReference>
<evidence type="ECO:0000313" key="3">
    <source>
        <dbReference type="EMBL" id="QLG73190.1"/>
    </source>
</evidence>
<keyword evidence="2" id="KW-1133">Transmembrane helix</keyword>
<dbReference type="OrthoDB" id="4068598at2759"/>
<dbReference type="Pfam" id="PF13694">
    <property type="entry name" value="Hph"/>
    <property type="match status" value="1"/>
</dbReference>
<dbReference type="GeneID" id="59236932"/>
<feature type="transmembrane region" description="Helical" evidence="2">
    <location>
        <begin position="524"/>
        <end position="548"/>
    </location>
</feature>
<protein>
    <submittedName>
        <fullName evidence="3">Uncharacterized protein</fullName>
    </submittedName>
</protein>
<dbReference type="KEGG" id="zmk:HG535_0E02740"/>
<dbReference type="AlphaFoldDB" id="A0A7H9B3J9"/>
<reference evidence="3 4" key="1">
    <citation type="submission" date="2020-07" db="EMBL/GenBank/DDBJ databases">
        <title>The yeast mating-type switching endonuclease HO is a domesticated member of an unorthodox homing genetic element family.</title>
        <authorList>
            <person name="Coughlan A.Y."/>
            <person name="Lombardi L."/>
            <person name="Braun-Galleani S."/>
            <person name="Martos A.R."/>
            <person name="Galeote V."/>
            <person name="Bigey F."/>
            <person name="Dequin S."/>
            <person name="Byrne K.P."/>
            <person name="Wolfe K.H."/>
        </authorList>
    </citation>
    <scope>NUCLEOTIDE SEQUENCE [LARGE SCALE GENOMIC DNA]</scope>
    <source>
        <strain evidence="3 4">NRRL Y-6702</strain>
    </source>
</reference>
<evidence type="ECO:0000256" key="1">
    <source>
        <dbReference type="SAM" id="MobiDB-lite"/>
    </source>
</evidence>
<evidence type="ECO:0000313" key="4">
    <source>
        <dbReference type="Proteomes" id="UP000509704"/>
    </source>
</evidence>
<organism evidence="3 4">
    <name type="scientific">Zygotorulaspora mrakii</name>
    <name type="common">Zygosaccharomyces mrakii</name>
    <dbReference type="NCBI Taxonomy" id="42260"/>
    <lineage>
        <taxon>Eukaryota</taxon>
        <taxon>Fungi</taxon>
        <taxon>Dikarya</taxon>
        <taxon>Ascomycota</taxon>
        <taxon>Saccharomycotina</taxon>
        <taxon>Saccharomycetes</taxon>
        <taxon>Saccharomycetales</taxon>
        <taxon>Saccharomycetaceae</taxon>
        <taxon>Zygotorulaspora</taxon>
    </lineage>
</organism>
<dbReference type="EMBL" id="CP058608">
    <property type="protein sequence ID" value="QLG73190.1"/>
    <property type="molecule type" value="Genomic_DNA"/>
</dbReference>
<feature type="compositionally biased region" description="Basic and acidic residues" evidence="1">
    <location>
        <begin position="56"/>
        <end position="68"/>
    </location>
</feature>
<proteinExistence type="predicted"/>
<keyword evidence="2" id="KW-0472">Membrane</keyword>
<accession>A0A7H9B3J9</accession>
<dbReference type="GO" id="GO:0005783">
    <property type="term" value="C:endoplasmic reticulum"/>
    <property type="evidence" value="ECO:0007669"/>
    <property type="project" value="InterPro"/>
</dbReference>
<name>A0A7H9B3J9_ZYGMR</name>
<keyword evidence="4" id="KW-1185">Reference proteome</keyword>
<feature type="compositionally biased region" description="Basic and acidic residues" evidence="1">
    <location>
        <begin position="172"/>
        <end position="182"/>
    </location>
</feature>